<organism evidence="1 2">
    <name type="scientific">Rubidibacter lacunae KORDI 51-2</name>
    <dbReference type="NCBI Taxonomy" id="582515"/>
    <lineage>
        <taxon>Bacteria</taxon>
        <taxon>Bacillati</taxon>
        <taxon>Cyanobacteriota</taxon>
        <taxon>Cyanophyceae</taxon>
        <taxon>Oscillatoriophycideae</taxon>
        <taxon>Chroococcales</taxon>
        <taxon>Aphanothecaceae</taxon>
        <taxon>Rubidibacter</taxon>
    </lineage>
</organism>
<accession>U5DJD6</accession>
<protein>
    <recommendedName>
        <fullName evidence="3">Nitrate reductase associated protein</fullName>
    </recommendedName>
</protein>
<sequence>MPPANNDATFFHFESDFVGSLRCIPMQVRYKLDTCGVKLKLQHWNQFDARERQTFVELPCTTPEDTAAYRDRLQNAVATYTGTPAKEVDIDPHPPWLQADVVPPLVRKKARDFNADVAPEQWVGLTPLQRFALIKLSRPSHENKNFYLALQEFGLAAGDLATDNATGDRLSPTESDGIC</sequence>
<reference evidence="1 2" key="1">
    <citation type="submission" date="2013-05" db="EMBL/GenBank/DDBJ databases">
        <title>Draft genome sequence of Rubidibacter lacunae KORDI 51-2.</title>
        <authorList>
            <person name="Choi D.H."/>
            <person name="Noh J.H."/>
            <person name="Kwon K.-K."/>
            <person name="Lee J.-H."/>
            <person name="Ryu J.-Y."/>
        </authorList>
    </citation>
    <scope>NUCLEOTIDE SEQUENCE [LARGE SCALE GENOMIC DNA]</scope>
    <source>
        <strain evidence="1 2">KORDI 51-2</strain>
    </source>
</reference>
<evidence type="ECO:0008006" key="3">
    <source>
        <dbReference type="Google" id="ProtNLM"/>
    </source>
</evidence>
<dbReference type="OrthoDB" id="7263223at2"/>
<comment type="caution">
    <text evidence="1">The sequence shown here is derived from an EMBL/GenBank/DDBJ whole genome shotgun (WGS) entry which is preliminary data.</text>
</comment>
<dbReference type="PATRIC" id="fig|582515.4.peg.2998"/>
<dbReference type="AlphaFoldDB" id="U5DJD6"/>
<keyword evidence="2" id="KW-1185">Reference proteome</keyword>
<dbReference type="NCBIfam" id="TIGR02664">
    <property type="entry name" value="nitr_red_assoc"/>
    <property type="match status" value="1"/>
</dbReference>
<dbReference type="InParanoid" id="U5DJD6"/>
<dbReference type="eggNOG" id="ENOG502ZV3X">
    <property type="taxonomic scope" value="Bacteria"/>
</dbReference>
<dbReference type="Pfam" id="PF09655">
    <property type="entry name" value="Nitr_red_assoc"/>
    <property type="match status" value="1"/>
</dbReference>
<dbReference type="STRING" id="582515.KR51_00026690"/>
<dbReference type="RefSeq" id="WP_022608089.1">
    <property type="nucleotide sequence ID" value="NZ_ASSJ01000070.1"/>
</dbReference>
<proteinExistence type="predicted"/>
<dbReference type="EMBL" id="ASSJ01000070">
    <property type="protein sequence ID" value="ERN40684.1"/>
    <property type="molecule type" value="Genomic_DNA"/>
</dbReference>
<evidence type="ECO:0000313" key="2">
    <source>
        <dbReference type="Proteomes" id="UP000016960"/>
    </source>
</evidence>
<name>U5DJD6_9CHRO</name>
<dbReference type="InterPro" id="IPR013481">
    <property type="entry name" value="NarM"/>
</dbReference>
<gene>
    <name evidence="1" type="ORF">KR51_00026690</name>
</gene>
<evidence type="ECO:0000313" key="1">
    <source>
        <dbReference type="EMBL" id="ERN40684.1"/>
    </source>
</evidence>
<dbReference type="Proteomes" id="UP000016960">
    <property type="component" value="Unassembled WGS sequence"/>
</dbReference>